<evidence type="ECO:0000259" key="7">
    <source>
        <dbReference type="Pfam" id="PF00291"/>
    </source>
</evidence>
<keyword evidence="5" id="KW-0460">Magnesium</keyword>
<evidence type="ECO:0000313" key="9">
    <source>
        <dbReference type="Proteomes" id="UP000326169"/>
    </source>
</evidence>
<evidence type="ECO:0000256" key="6">
    <source>
        <dbReference type="ARBA" id="ARBA00022898"/>
    </source>
</evidence>
<comment type="cofactor">
    <cofactor evidence="1">
        <name>Ca(2+)</name>
        <dbReference type="ChEBI" id="CHEBI:29108"/>
    </cofactor>
</comment>
<dbReference type="InterPro" id="IPR036052">
    <property type="entry name" value="TrpB-like_PALP_sf"/>
</dbReference>
<comment type="cofactor">
    <cofactor evidence="2">
        <name>pyridoxal 5'-phosphate</name>
        <dbReference type="ChEBI" id="CHEBI:597326"/>
    </cofactor>
</comment>
<name>A0A5M3T532_LIMPL</name>
<dbReference type="PANTHER" id="PTHR43050:SF1">
    <property type="entry name" value="SERINE RACEMASE"/>
    <property type="match status" value="1"/>
</dbReference>
<dbReference type="GeneID" id="301681955"/>
<proteinExistence type="predicted"/>
<comment type="cofactor">
    <cofactor evidence="3">
        <name>Mn(2+)</name>
        <dbReference type="ChEBI" id="CHEBI:29035"/>
    </cofactor>
</comment>
<dbReference type="PROSITE" id="PS00165">
    <property type="entry name" value="DEHYDRATASE_SER_THR"/>
    <property type="match status" value="1"/>
</dbReference>
<evidence type="ECO:0000313" key="8">
    <source>
        <dbReference type="EMBL" id="GCE93000.1"/>
    </source>
</evidence>
<evidence type="ECO:0000256" key="3">
    <source>
        <dbReference type="ARBA" id="ARBA00001936"/>
    </source>
</evidence>
<dbReference type="InterPro" id="IPR000634">
    <property type="entry name" value="Ser/Thr_deHydtase_PyrdxlP-BS"/>
</dbReference>
<dbReference type="EMBL" id="BIMW01000058">
    <property type="protein sequence ID" value="GCE93000.1"/>
    <property type="molecule type" value="Genomic_DNA"/>
</dbReference>
<keyword evidence="9" id="KW-1185">Reference proteome</keyword>
<dbReference type="CDD" id="cd01562">
    <property type="entry name" value="Thr-dehyd"/>
    <property type="match status" value="1"/>
</dbReference>
<dbReference type="PANTHER" id="PTHR43050">
    <property type="entry name" value="SERINE / THREONINE RACEMASE FAMILY MEMBER"/>
    <property type="match status" value="1"/>
</dbReference>
<dbReference type="Gene3D" id="3.40.50.1100">
    <property type="match status" value="2"/>
</dbReference>
<dbReference type="Proteomes" id="UP000326169">
    <property type="component" value="Unassembled WGS sequence"/>
</dbReference>
<evidence type="ECO:0000256" key="1">
    <source>
        <dbReference type="ARBA" id="ARBA00001913"/>
    </source>
</evidence>
<dbReference type="InterPro" id="IPR001926">
    <property type="entry name" value="TrpB-like_PALP"/>
</dbReference>
<protein>
    <submittedName>
        <fullName evidence="8">Serine/threonine dehydratase</fullName>
    </submittedName>
</protein>
<evidence type="ECO:0000256" key="5">
    <source>
        <dbReference type="ARBA" id="ARBA00022842"/>
    </source>
</evidence>
<comment type="caution">
    <text evidence="8">The sequence shown here is derived from an EMBL/GenBank/DDBJ whole genome shotgun (WGS) entry which is preliminary data.</text>
</comment>
<comment type="cofactor">
    <cofactor evidence="4">
        <name>Mg(2+)</name>
        <dbReference type="ChEBI" id="CHEBI:18420"/>
    </cofactor>
</comment>
<sequence>MDSQLPVNFDAVATASARLKGYLKPTPVVTSTTVNRLTGGTVFFKCENFQRTGSFKFRGAFNALSLLDPKSQQGGVFTYSSGNHAQAIAQAGSILGINTTIIMPDNAPAVKRSATANYGAEIVLYNPSEVVREKYCQQLAGERNATIIPPYNHPDIIAGQGTTALELIEDVGELDLLLVCCGGGGLLSGCAIATRQLSPACQIIGVEPALADDATRSFKTKTLHTIHNPQTIADGARTPYLGSLTFPIILAKVDDMVTVSETQIIQAMWFLWERLKLVVEPTGALATAALLSGIVPAANRRVGVIISGGNVDLKEAIAFFQNQPPINWVS</sequence>
<evidence type="ECO:0000256" key="2">
    <source>
        <dbReference type="ARBA" id="ARBA00001933"/>
    </source>
</evidence>
<organism evidence="8 9">
    <name type="scientific">Limnospira platensis NIES-46</name>
    <dbReference type="NCBI Taxonomy" id="1236695"/>
    <lineage>
        <taxon>Bacteria</taxon>
        <taxon>Bacillati</taxon>
        <taxon>Cyanobacteriota</taxon>
        <taxon>Cyanophyceae</taxon>
        <taxon>Oscillatoriophycideae</taxon>
        <taxon>Oscillatoriales</taxon>
        <taxon>Sirenicapillariaceae</taxon>
        <taxon>Limnospira</taxon>
    </lineage>
</organism>
<dbReference type="Pfam" id="PF00291">
    <property type="entry name" value="PALP"/>
    <property type="match status" value="1"/>
</dbReference>
<feature type="domain" description="Tryptophan synthase beta chain-like PALP" evidence="7">
    <location>
        <begin position="23"/>
        <end position="308"/>
    </location>
</feature>
<dbReference type="RefSeq" id="WP_006617612.1">
    <property type="nucleotide sequence ID" value="NZ_BIMW01000058.1"/>
</dbReference>
<gene>
    <name evidence="8" type="ORF">NIES46_10490</name>
</gene>
<accession>A0A5M3T532</accession>
<evidence type="ECO:0000256" key="4">
    <source>
        <dbReference type="ARBA" id="ARBA00001946"/>
    </source>
</evidence>
<dbReference type="SUPFAM" id="SSF53686">
    <property type="entry name" value="Tryptophan synthase beta subunit-like PLP-dependent enzymes"/>
    <property type="match status" value="1"/>
</dbReference>
<keyword evidence="6" id="KW-0663">Pyridoxal phosphate</keyword>
<dbReference type="NCBIfam" id="NF005454">
    <property type="entry name" value="PRK07048.1"/>
    <property type="match status" value="1"/>
</dbReference>
<reference evidence="8 9" key="1">
    <citation type="journal article" date="2019" name="J Genomics">
        <title>The Draft Genome of a Hydrogen-producing Cyanobacterium, Arthrospira platensis NIES-46.</title>
        <authorList>
            <person name="Suzuki S."/>
            <person name="Yamaguchi H."/>
            <person name="Kawachi M."/>
        </authorList>
    </citation>
    <scope>NUCLEOTIDE SEQUENCE [LARGE SCALE GENOMIC DNA]</scope>
    <source>
        <strain evidence="8 9">NIES-46</strain>
    </source>
</reference>